<feature type="compositionally biased region" description="Low complexity" evidence="3">
    <location>
        <begin position="131"/>
        <end position="155"/>
    </location>
</feature>
<organism evidence="5 6">
    <name type="scientific">Monilinia fructicola</name>
    <name type="common">Brown rot fungus</name>
    <name type="synonym">Ciboria fructicola</name>
    <dbReference type="NCBI Taxonomy" id="38448"/>
    <lineage>
        <taxon>Eukaryota</taxon>
        <taxon>Fungi</taxon>
        <taxon>Dikarya</taxon>
        <taxon>Ascomycota</taxon>
        <taxon>Pezizomycotina</taxon>
        <taxon>Leotiomycetes</taxon>
        <taxon>Helotiales</taxon>
        <taxon>Sclerotiniaceae</taxon>
        <taxon>Monilinia</taxon>
    </lineage>
</organism>
<accession>A0A5M9J5H6</accession>
<keyword evidence="1" id="KW-0653">Protein transport</keyword>
<feature type="region of interest" description="Disordered" evidence="3">
    <location>
        <begin position="39"/>
        <end position="68"/>
    </location>
</feature>
<comment type="caution">
    <text evidence="5">The sequence shown here is derived from an EMBL/GenBank/DDBJ whole genome shotgun (WGS) entry which is preliminary data.</text>
</comment>
<protein>
    <recommendedName>
        <fullName evidence="4">Syntaxin 6/10/61 N-terminal domain-containing protein</fullName>
    </recommendedName>
</protein>
<dbReference type="GO" id="GO:0012505">
    <property type="term" value="C:endomembrane system"/>
    <property type="evidence" value="ECO:0007669"/>
    <property type="project" value="UniProtKB-SubCell"/>
</dbReference>
<keyword evidence="6" id="KW-1185">Reference proteome</keyword>
<feature type="compositionally biased region" description="Basic residues" evidence="3">
    <location>
        <begin position="115"/>
        <end position="124"/>
    </location>
</feature>
<evidence type="ECO:0000313" key="6">
    <source>
        <dbReference type="Proteomes" id="UP000322873"/>
    </source>
</evidence>
<feature type="domain" description="Syntaxin 6/10/61 N-terminal" evidence="4">
    <location>
        <begin position="5"/>
        <end position="103"/>
    </location>
</feature>
<dbReference type="SUPFAM" id="SSF47661">
    <property type="entry name" value="t-snare proteins"/>
    <property type="match status" value="1"/>
</dbReference>
<dbReference type="GO" id="GO:0048193">
    <property type="term" value="P:Golgi vesicle transport"/>
    <property type="evidence" value="ECO:0007669"/>
    <property type="project" value="InterPro"/>
</dbReference>
<dbReference type="GO" id="GO:0015031">
    <property type="term" value="P:protein transport"/>
    <property type="evidence" value="ECO:0007669"/>
    <property type="project" value="UniProtKB-KW"/>
</dbReference>
<evidence type="ECO:0000256" key="2">
    <source>
        <dbReference type="ARBA" id="ARBA00046280"/>
    </source>
</evidence>
<name>A0A5M9J5H6_MONFR</name>
<gene>
    <name evidence="5" type="ORF">EYC84_011583</name>
</gene>
<evidence type="ECO:0000313" key="5">
    <source>
        <dbReference type="EMBL" id="KAA8564678.1"/>
    </source>
</evidence>
<feature type="region of interest" description="Disordered" evidence="3">
    <location>
        <begin position="98"/>
        <end position="170"/>
    </location>
</feature>
<dbReference type="VEuPathDB" id="FungiDB:MFRU_013g02120"/>
<dbReference type="Proteomes" id="UP000322873">
    <property type="component" value="Unassembled WGS sequence"/>
</dbReference>
<dbReference type="Gene3D" id="1.20.58.90">
    <property type="match status" value="1"/>
</dbReference>
<evidence type="ECO:0000256" key="1">
    <source>
        <dbReference type="ARBA" id="ARBA00022927"/>
    </source>
</evidence>
<feature type="compositionally biased region" description="Polar residues" evidence="3">
    <location>
        <begin position="156"/>
        <end position="170"/>
    </location>
</feature>
<reference evidence="5 6" key="1">
    <citation type="submission" date="2019-06" db="EMBL/GenBank/DDBJ databases">
        <title>Genome Sequence of the Brown Rot Fungal Pathogen Monilinia fructicola.</title>
        <authorList>
            <person name="De Miccolis Angelini R.M."/>
            <person name="Landi L."/>
            <person name="Abate D."/>
            <person name="Pollastro S."/>
            <person name="Romanazzi G."/>
            <person name="Faretra F."/>
        </authorList>
    </citation>
    <scope>NUCLEOTIDE SEQUENCE [LARGE SCALE GENOMIC DNA]</scope>
    <source>
        <strain evidence="5 6">Mfrc123</strain>
    </source>
</reference>
<dbReference type="InterPro" id="IPR010989">
    <property type="entry name" value="SNARE"/>
</dbReference>
<keyword evidence="1" id="KW-0813">Transport</keyword>
<dbReference type="AlphaFoldDB" id="A0A5M9J5H6"/>
<dbReference type="GO" id="GO:0016020">
    <property type="term" value="C:membrane"/>
    <property type="evidence" value="ECO:0007669"/>
    <property type="project" value="InterPro"/>
</dbReference>
<evidence type="ECO:0000259" key="4">
    <source>
        <dbReference type="Pfam" id="PF09177"/>
    </source>
</evidence>
<dbReference type="EMBL" id="VICG01000015">
    <property type="protein sequence ID" value="KAA8564678.1"/>
    <property type="molecule type" value="Genomic_DNA"/>
</dbReference>
<dbReference type="Pfam" id="PF09177">
    <property type="entry name" value="STX6_10_61_N"/>
    <property type="match status" value="1"/>
</dbReference>
<evidence type="ECO:0000256" key="3">
    <source>
        <dbReference type="SAM" id="MobiDB-lite"/>
    </source>
</evidence>
<sequence length="170" mass="19391">MKMIPFYKCRLMYTTNYPSARPLFTSYLRIHSLTKSPHPTPELLSARSDLTPPPSPSSQRPLGLRDSIQAIQADPYKYGLQIEEVSRRVRMIDEIGGEVDDMREELGKPWQHTGAPRRRRRRRTPHETSRRTTTTPRNSNTSSSCRCSGSKMRSSTASSITVGNLRQQAE</sequence>
<dbReference type="InterPro" id="IPR015260">
    <property type="entry name" value="Syntaxin-6/10/61_N"/>
</dbReference>
<proteinExistence type="predicted"/>
<comment type="subcellular location">
    <subcellularLocation>
        <location evidence="2">Endomembrane system</location>
        <topology evidence="2">Single-pass type IV membrane protein</topology>
    </subcellularLocation>
</comment>